<proteinExistence type="predicted"/>
<feature type="compositionally biased region" description="Basic and acidic residues" evidence="1">
    <location>
        <begin position="155"/>
        <end position="169"/>
    </location>
</feature>
<accession>A0ABV5Y753</accession>
<evidence type="ECO:0000313" key="3">
    <source>
        <dbReference type="Proteomes" id="UP001589627"/>
    </source>
</evidence>
<feature type="compositionally biased region" description="Low complexity" evidence="1">
    <location>
        <begin position="103"/>
        <end position="115"/>
    </location>
</feature>
<organism evidence="2 3">
    <name type="scientific">Actinoallomurus acaciae</name>
    <dbReference type="NCBI Taxonomy" id="502577"/>
    <lineage>
        <taxon>Bacteria</taxon>
        <taxon>Bacillati</taxon>
        <taxon>Actinomycetota</taxon>
        <taxon>Actinomycetes</taxon>
        <taxon>Streptosporangiales</taxon>
        <taxon>Thermomonosporaceae</taxon>
        <taxon>Actinoallomurus</taxon>
    </lineage>
</organism>
<name>A0ABV5Y753_9ACTN</name>
<reference evidence="2 3" key="1">
    <citation type="submission" date="2024-09" db="EMBL/GenBank/DDBJ databases">
        <authorList>
            <person name="Sun Q."/>
            <person name="Mori K."/>
        </authorList>
    </citation>
    <scope>NUCLEOTIDE SEQUENCE [LARGE SCALE GENOMIC DNA]</scope>
    <source>
        <strain evidence="2 3">TBRC 0563</strain>
    </source>
</reference>
<feature type="compositionally biased region" description="Pro residues" evidence="1">
    <location>
        <begin position="116"/>
        <end position="127"/>
    </location>
</feature>
<dbReference type="EMBL" id="JBHLZP010000003">
    <property type="protein sequence ID" value="MFB9830841.1"/>
    <property type="molecule type" value="Genomic_DNA"/>
</dbReference>
<evidence type="ECO:0000313" key="2">
    <source>
        <dbReference type="EMBL" id="MFB9830841.1"/>
    </source>
</evidence>
<feature type="region of interest" description="Disordered" evidence="1">
    <location>
        <begin position="1"/>
        <end position="189"/>
    </location>
</feature>
<feature type="compositionally biased region" description="Polar residues" evidence="1">
    <location>
        <begin position="31"/>
        <end position="41"/>
    </location>
</feature>
<sequence>MSATQRPTPATDFWSALGVGDEASDHRDAEASSTPERQVSSGPGGSARTPAVPEATPAERAELDLEATVRDWASMFTGEAGSPDDDAVPAPASETAPAARDGSAPAPESASADEPMWPPQAPPPPFPGAEQPRSHVAVSGRVSEARMTPPAPRARAQDVIEHSAADRRGSSSAAEAPQGHADTAGDPTLLDDVQKFGHLWRDDRVDEIHIRGTQVNVCGTLGVYQVPGFSSLAMAHRAVAAAREEPGAVITYIGESVVVRRRRRTGPALATLVAAGIVTDEQLAEVRTALERTRSVVLAGPAAPVIMRSFTALLPHGSRVFEGPYAALPTWCVTAESPLDADYVVGVRPGAHAERMVALGQIGALIANPETQFEAAVEFGVRGRSAAPEKLVPGLPHR</sequence>
<evidence type="ECO:0000256" key="1">
    <source>
        <dbReference type="SAM" id="MobiDB-lite"/>
    </source>
</evidence>
<protein>
    <submittedName>
        <fullName evidence="2">Uncharacterized protein</fullName>
    </submittedName>
</protein>
<dbReference type="RefSeq" id="WP_378193733.1">
    <property type="nucleotide sequence ID" value="NZ_JBHLZP010000003.1"/>
</dbReference>
<feature type="compositionally biased region" description="Basic and acidic residues" evidence="1">
    <location>
        <begin position="57"/>
        <end position="69"/>
    </location>
</feature>
<keyword evidence="3" id="KW-1185">Reference proteome</keyword>
<comment type="caution">
    <text evidence="2">The sequence shown here is derived from an EMBL/GenBank/DDBJ whole genome shotgun (WGS) entry which is preliminary data.</text>
</comment>
<gene>
    <name evidence="2" type="ORF">ACFFNX_01375</name>
</gene>
<dbReference type="Proteomes" id="UP001589627">
    <property type="component" value="Unassembled WGS sequence"/>
</dbReference>